<dbReference type="EMBL" id="JAPDPJ010000007">
    <property type="protein sequence ID" value="MCW3785848.1"/>
    <property type="molecule type" value="Genomic_DNA"/>
</dbReference>
<evidence type="ECO:0000256" key="1">
    <source>
        <dbReference type="SAM" id="Phobius"/>
    </source>
</evidence>
<keyword evidence="1" id="KW-0812">Transmembrane</keyword>
<gene>
    <name evidence="2" type="ORF">OM075_05185</name>
</gene>
<keyword evidence="3" id="KW-1185">Reference proteome</keyword>
<dbReference type="AlphaFoldDB" id="A0AAE3SDW0"/>
<name>A0AAE3SDW0_9BACT</name>
<keyword evidence="1" id="KW-1133">Transmembrane helix</keyword>
<dbReference type="Proteomes" id="UP001209229">
    <property type="component" value="Unassembled WGS sequence"/>
</dbReference>
<feature type="transmembrane region" description="Helical" evidence="1">
    <location>
        <begin position="12"/>
        <end position="37"/>
    </location>
</feature>
<keyword evidence="1" id="KW-0472">Membrane</keyword>
<sequence length="131" mass="15488">MKKLNLGNAKSRWYLATIPAIILSPVLYVGIILIWMFSISYYPKIDFNKQEWHQNKEVRYKMSEDIINTDMLIGKTKEEVISILGDDFYMYMKDHMIYDLGFVPGLFNIDPDVLDIYFENGKVIRVTQYET</sequence>
<evidence type="ECO:0000313" key="2">
    <source>
        <dbReference type="EMBL" id="MCW3785848.1"/>
    </source>
</evidence>
<proteinExistence type="predicted"/>
<comment type="caution">
    <text evidence="2">The sequence shown here is derived from an EMBL/GenBank/DDBJ whole genome shotgun (WGS) entry which is preliminary data.</text>
</comment>
<protein>
    <submittedName>
        <fullName evidence="2">Uncharacterized protein</fullName>
    </submittedName>
</protein>
<evidence type="ECO:0000313" key="3">
    <source>
        <dbReference type="Proteomes" id="UP001209229"/>
    </source>
</evidence>
<dbReference type="RefSeq" id="WP_301189420.1">
    <property type="nucleotide sequence ID" value="NZ_JAPDPJ010000007.1"/>
</dbReference>
<reference evidence="2" key="1">
    <citation type="submission" date="2022-10" db="EMBL/GenBank/DDBJ databases">
        <authorList>
            <person name="Yu W.X."/>
        </authorList>
    </citation>
    <scope>NUCLEOTIDE SEQUENCE</scope>
    <source>
        <strain evidence="2">AAT</strain>
    </source>
</reference>
<accession>A0AAE3SDW0</accession>
<organism evidence="2 3">
    <name type="scientific">Plebeiibacterium sediminum</name>
    <dbReference type="NCBI Taxonomy" id="2992112"/>
    <lineage>
        <taxon>Bacteria</taxon>
        <taxon>Pseudomonadati</taxon>
        <taxon>Bacteroidota</taxon>
        <taxon>Bacteroidia</taxon>
        <taxon>Marinilabiliales</taxon>
        <taxon>Marinilabiliaceae</taxon>
        <taxon>Plebeiibacterium</taxon>
    </lineage>
</organism>